<feature type="compositionally biased region" description="Low complexity" evidence="1">
    <location>
        <begin position="40"/>
        <end position="59"/>
    </location>
</feature>
<evidence type="ECO:0000256" key="1">
    <source>
        <dbReference type="SAM" id="MobiDB-lite"/>
    </source>
</evidence>
<dbReference type="Pfam" id="PF17936">
    <property type="entry name" value="Big_6"/>
    <property type="match status" value="1"/>
</dbReference>
<comment type="caution">
    <text evidence="4">The sequence shown here is derived from an EMBL/GenBank/DDBJ whole genome shotgun (WGS) entry which is preliminary data.</text>
</comment>
<feature type="compositionally biased region" description="Low complexity" evidence="1">
    <location>
        <begin position="233"/>
        <end position="248"/>
    </location>
</feature>
<name>A0A367V8D4_9PROT</name>
<dbReference type="NCBIfam" id="NF033510">
    <property type="entry name" value="Ca_tandemer"/>
    <property type="match status" value="2"/>
</dbReference>
<dbReference type="EMBL" id="JPWB01000005">
    <property type="protein sequence ID" value="RCK21464.1"/>
    <property type="molecule type" value="Genomic_DNA"/>
</dbReference>
<dbReference type="PROSITE" id="PS51782">
    <property type="entry name" value="LYSM"/>
    <property type="match status" value="1"/>
</dbReference>
<accession>A0A367V8D4</accession>
<feature type="region of interest" description="Disordered" evidence="1">
    <location>
        <begin position="30"/>
        <end position="73"/>
    </location>
</feature>
<dbReference type="InterPro" id="IPR036779">
    <property type="entry name" value="LysM_dom_sf"/>
</dbReference>
<evidence type="ECO:0000313" key="4">
    <source>
        <dbReference type="EMBL" id="RCK21464.1"/>
    </source>
</evidence>
<dbReference type="InterPro" id="IPR052196">
    <property type="entry name" value="Bact_Kbp"/>
</dbReference>
<proteinExistence type="predicted"/>
<dbReference type="Pfam" id="PF01476">
    <property type="entry name" value="LysM"/>
    <property type="match status" value="1"/>
</dbReference>
<dbReference type="Gene3D" id="2.60.40.10">
    <property type="entry name" value="Immunoglobulins"/>
    <property type="match status" value="2"/>
</dbReference>
<dbReference type="Proteomes" id="UP000253061">
    <property type="component" value="Unassembled WGS sequence"/>
</dbReference>
<sequence>MKRPYILVIVGVVLIIAAIALNYMLTKSADEETAPSVTQAPSVTTETTPSEPASEPDSAQDSAAPEITNPSFDVVRIGPDGNAVIAGRAEPNSTVRIREGEEVIGEATADERGEWVVLPNKPLASGDRELSLEAEDETGKVAKSEDKIVVLIPEEEAPASTPAPAPASDPATETAEAPATTETTETTKAADVADGVSAQSDEASSEPAKEKQPIIALKVPSEGDGAATVMQGPAPETASAPEAEATETQDPSLPRLSIDIVDYDTEGRVAMSGKADLDHTVRIYLDNKHVGTAPADENGNWALTIGEPIEPGNYTMRADQLDSSGNVTARVEIPFERARPDQILEPGSRYVVQPGNSLWRIARRTYGEGLKYWVIYHQNRNQIRDPDLIYPGQIFALPNEEIQQ</sequence>
<evidence type="ECO:0000256" key="2">
    <source>
        <dbReference type="SAM" id="Phobius"/>
    </source>
</evidence>
<dbReference type="PANTHER" id="PTHR34700">
    <property type="entry name" value="POTASSIUM BINDING PROTEIN KBP"/>
    <property type="match status" value="1"/>
</dbReference>
<feature type="compositionally biased region" description="Low complexity" evidence="1">
    <location>
        <begin position="168"/>
        <end position="190"/>
    </location>
</feature>
<evidence type="ECO:0000313" key="5">
    <source>
        <dbReference type="Proteomes" id="UP000253061"/>
    </source>
</evidence>
<reference evidence="4 5" key="1">
    <citation type="submission" date="2014-07" db="EMBL/GenBank/DDBJ databases">
        <title>Draft genome sequence of Thalassospira profundimaris R8-17.</title>
        <authorList>
            <person name="Lai Q."/>
            <person name="Shao Z."/>
        </authorList>
    </citation>
    <scope>NUCLEOTIDE SEQUENCE [LARGE SCALE GENOMIC DNA]</scope>
    <source>
        <strain evidence="4 5">R8-17</strain>
    </source>
</reference>
<dbReference type="AlphaFoldDB" id="A0A367V8D4"/>
<feature type="region of interest" description="Disordered" evidence="1">
    <location>
        <begin position="155"/>
        <end position="251"/>
    </location>
</feature>
<dbReference type="InterPro" id="IPR041498">
    <property type="entry name" value="Big_6"/>
</dbReference>
<dbReference type="InterPro" id="IPR018392">
    <property type="entry name" value="LysM"/>
</dbReference>
<dbReference type="PANTHER" id="PTHR34700:SF4">
    <property type="entry name" value="PHAGE-LIKE ELEMENT PBSX PROTEIN XKDP"/>
    <property type="match status" value="1"/>
</dbReference>
<feature type="transmembrane region" description="Helical" evidence="2">
    <location>
        <begin position="5"/>
        <end position="25"/>
    </location>
</feature>
<organism evidence="4 5">
    <name type="scientific">Thalassospira profundimaris</name>
    <dbReference type="NCBI Taxonomy" id="502049"/>
    <lineage>
        <taxon>Bacteria</taxon>
        <taxon>Pseudomonadati</taxon>
        <taxon>Pseudomonadota</taxon>
        <taxon>Alphaproteobacteria</taxon>
        <taxon>Rhodospirillales</taxon>
        <taxon>Thalassospiraceae</taxon>
        <taxon>Thalassospira</taxon>
    </lineage>
</organism>
<dbReference type="InterPro" id="IPR013783">
    <property type="entry name" value="Ig-like_fold"/>
</dbReference>
<dbReference type="RefSeq" id="WP_062955545.1">
    <property type="nucleotide sequence ID" value="NZ_JPWB01000005.1"/>
</dbReference>
<keyword evidence="2" id="KW-1133">Transmembrane helix</keyword>
<protein>
    <submittedName>
        <fullName evidence="4">Peptidoglycan-binding protein</fullName>
    </submittedName>
</protein>
<dbReference type="SUPFAM" id="SSF54106">
    <property type="entry name" value="LysM domain"/>
    <property type="match status" value="1"/>
</dbReference>
<feature type="domain" description="LysM" evidence="3">
    <location>
        <begin position="348"/>
        <end position="397"/>
    </location>
</feature>
<keyword evidence="2" id="KW-0472">Membrane</keyword>
<dbReference type="CDD" id="cd00118">
    <property type="entry name" value="LysM"/>
    <property type="match status" value="1"/>
</dbReference>
<gene>
    <name evidence="4" type="ORF">TH6_12690</name>
</gene>
<evidence type="ECO:0000259" key="3">
    <source>
        <dbReference type="PROSITE" id="PS51782"/>
    </source>
</evidence>
<dbReference type="Gene3D" id="3.10.350.10">
    <property type="entry name" value="LysM domain"/>
    <property type="match status" value="1"/>
</dbReference>
<keyword evidence="2" id="KW-0812">Transmembrane</keyword>